<name>A0A1I1HSA1_9SPHI</name>
<keyword evidence="2" id="KW-0012">Acyltransferase</keyword>
<dbReference type="GO" id="GO:0016747">
    <property type="term" value="F:acyltransferase activity, transferring groups other than amino-acyl groups"/>
    <property type="evidence" value="ECO:0007669"/>
    <property type="project" value="InterPro"/>
</dbReference>
<dbReference type="PANTHER" id="PTHR43877">
    <property type="entry name" value="AMINOALKYLPHOSPHONATE N-ACETYLTRANSFERASE-RELATED-RELATED"/>
    <property type="match status" value="1"/>
</dbReference>
<dbReference type="Pfam" id="PF00583">
    <property type="entry name" value="Acetyltransf_1"/>
    <property type="match status" value="1"/>
</dbReference>
<organism evidence="4 5">
    <name type="scientific">Parapedobacter composti</name>
    <dbReference type="NCBI Taxonomy" id="623281"/>
    <lineage>
        <taxon>Bacteria</taxon>
        <taxon>Pseudomonadati</taxon>
        <taxon>Bacteroidota</taxon>
        <taxon>Sphingobacteriia</taxon>
        <taxon>Sphingobacteriales</taxon>
        <taxon>Sphingobacteriaceae</taxon>
        <taxon>Parapedobacter</taxon>
    </lineage>
</organism>
<feature type="domain" description="N-acetyltransferase" evidence="3">
    <location>
        <begin position="3"/>
        <end position="170"/>
    </location>
</feature>
<dbReference type="Gene3D" id="3.40.630.30">
    <property type="match status" value="1"/>
</dbReference>
<keyword evidence="5" id="KW-1185">Reference proteome</keyword>
<dbReference type="PROSITE" id="PS51186">
    <property type="entry name" value="GNAT"/>
    <property type="match status" value="1"/>
</dbReference>
<accession>A0A1I1HSA1</accession>
<dbReference type="EMBL" id="FOLL01000007">
    <property type="protein sequence ID" value="SFC26756.1"/>
    <property type="molecule type" value="Genomic_DNA"/>
</dbReference>
<evidence type="ECO:0000256" key="2">
    <source>
        <dbReference type="ARBA" id="ARBA00023315"/>
    </source>
</evidence>
<dbReference type="InterPro" id="IPR000182">
    <property type="entry name" value="GNAT_dom"/>
</dbReference>
<dbReference type="RefSeq" id="WP_090973341.1">
    <property type="nucleotide sequence ID" value="NZ_FOLL01000007.1"/>
</dbReference>
<reference evidence="4 5" key="1">
    <citation type="submission" date="2016-10" db="EMBL/GenBank/DDBJ databases">
        <authorList>
            <person name="de Groot N.N."/>
        </authorList>
    </citation>
    <scope>NUCLEOTIDE SEQUENCE [LARGE SCALE GENOMIC DNA]</scope>
    <source>
        <strain evidence="4 5">DSM 22900</strain>
    </source>
</reference>
<keyword evidence="1 4" id="KW-0808">Transferase</keyword>
<dbReference type="AlphaFoldDB" id="A0A1I1HSA1"/>
<dbReference type="STRING" id="623281.SAMN05421747_10786"/>
<evidence type="ECO:0000313" key="5">
    <source>
        <dbReference type="Proteomes" id="UP000199577"/>
    </source>
</evidence>
<evidence type="ECO:0000259" key="3">
    <source>
        <dbReference type="PROSITE" id="PS51186"/>
    </source>
</evidence>
<dbReference type="PANTHER" id="PTHR43877:SF2">
    <property type="entry name" value="AMINOALKYLPHOSPHONATE N-ACETYLTRANSFERASE-RELATED"/>
    <property type="match status" value="1"/>
</dbReference>
<evidence type="ECO:0000256" key="1">
    <source>
        <dbReference type="ARBA" id="ARBA00022679"/>
    </source>
</evidence>
<dbReference type="InterPro" id="IPR050832">
    <property type="entry name" value="Bact_Acetyltransf"/>
</dbReference>
<dbReference type="Proteomes" id="UP000199577">
    <property type="component" value="Unassembled WGS sequence"/>
</dbReference>
<dbReference type="OrthoDB" id="9796381at2"/>
<proteinExistence type="predicted"/>
<dbReference type="SUPFAM" id="SSF55729">
    <property type="entry name" value="Acyl-CoA N-acyltransferases (Nat)"/>
    <property type="match status" value="1"/>
</dbReference>
<sequence length="170" mass="19565">MEYQFRPAKEGDVTDIWRVLQQAIIRRKNEGSEQWQDGYPNPEVIQHDIEKQAGFVMTSGDTIVGYCAILINDEPAYAGIEGKWLTDGDFVVFHRVAIADSHIGKGLSKLMFAFIENYALEHNIYSVRADTNFDNLAMLKIFERAGYTYCGEVFFRNRPRRAYEKVLANK</sequence>
<evidence type="ECO:0000313" key="4">
    <source>
        <dbReference type="EMBL" id="SFC26756.1"/>
    </source>
</evidence>
<dbReference type="InterPro" id="IPR016181">
    <property type="entry name" value="Acyl_CoA_acyltransferase"/>
</dbReference>
<gene>
    <name evidence="4" type="ORF">SAMN05421747_10786</name>
</gene>
<protein>
    <submittedName>
        <fullName evidence="4">Acetyltransferase (GNAT) domain-containing protein</fullName>
    </submittedName>
</protein>